<evidence type="ECO:0000313" key="2">
    <source>
        <dbReference type="EMBL" id="KAJ1155315.1"/>
    </source>
</evidence>
<dbReference type="AlphaFoldDB" id="A0AAV7RWL8"/>
<evidence type="ECO:0000313" key="3">
    <source>
        <dbReference type="Proteomes" id="UP001066276"/>
    </source>
</evidence>
<sequence length="206" mass="21748">MSTAAAQRAILLHHRSARLESRHRTGLASHPQLGPSQSQGARSQRASSPPSRNEGRRGETHPQSSWAAAISPNSPRCGGGRPEGPAPSSIVGPHPQGRPRPNPTAEWAPQGQEDRALHTQTREATPRFRLPISGAKRGAKGKGCPGGTHQSTLGVARLATPAKARAHFPPNQACPETLGRPTRSVPSKRRTAAIRSLPKPSLAAPD</sequence>
<feature type="compositionally biased region" description="Polar residues" evidence="1">
    <location>
        <begin position="61"/>
        <end position="74"/>
    </location>
</feature>
<organism evidence="2 3">
    <name type="scientific">Pleurodeles waltl</name>
    <name type="common">Iberian ribbed newt</name>
    <dbReference type="NCBI Taxonomy" id="8319"/>
    <lineage>
        <taxon>Eukaryota</taxon>
        <taxon>Metazoa</taxon>
        <taxon>Chordata</taxon>
        <taxon>Craniata</taxon>
        <taxon>Vertebrata</taxon>
        <taxon>Euteleostomi</taxon>
        <taxon>Amphibia</taxon>
        <taxon>Batrachia</taxon>
        <taxon>Caudata</taxon>
        <taxon>Salamandroidea</taxon>
        <taxon>Salamandridae</taxon>
        <taxon>Pleurodelinae</taxon>
        <taxon>Pleurodeles</taxon>
    </lineage>
</organism>
<proteinExistence type="predicted"/>
<dbReference type="EMBL" id="JANPWB010000009">
    <property type="protein sequence ID" value="KAJ1155315.1"/>
    <property type="molecule type" value="Genomic_DNA"/>
</dbReference>
<name>A0AAV7RWL8_PLEWA</name>
<feature type="region of interest" description="Disordered" evidence="1">
    <location>
        <begin position="1"/>
        <end position="121"/>
    </location>
</feature>
<keyword evidence="3" id="KW-1185">Reference proteome</keyword>
<evidence type="ECO:0000256" key="1">
    <source>
        <dbReference type="SAM" id="MobiDB-lite"/>
    </source>
</evidence>
<gene>
    <name evidence="2" type="ORF">NDU88_008046</name>
</gene>
<feature type="compositionally biased region" description="Basic and acidic residues" evidence="1">
    <location>
        <begin position="112"/>
        <end position="121"/>
    </location>
</feature>
<accession>A0AAV7RWL8</accession>
<comment type="caution">
    <text evidence="2">The sequence shown here is derived from an EMBL/GenBank/DDBJ whole genome shotgun (WGS) entry which is preliminary data.</text>
</comment>
<dbReference type="Proteomes" id="UP001066276">
    <property type="component" value="Chromosome 5"/>
</dbReference>
<protein>
    <submittedName>
        <fullName evidence="2">Uncharacterized protein</fullName>
    </submittedName>
</protein>
<reference evidence="2" key="1">
    <citation type="journal article" date="2022" name="bioRxiv">
        <title>Sequencing and chromosome-scale assembly of the giantPleurodeles waltlgenome.</title>
        <authorList>
            <person name="Brown T."/>
            <person name="Elewa A."/>
            <person name="Iarovenko S."/>
            <person name="Subramanian E."/>
            <person name="Araus A.J."/>
            <person name="Petzold A."/>
            <person name="Susuki M."/>
            <person name="Suzuki K.-i.T."/>
            <person name="Hayashi T."/>
            <person name="Toyoda A."/>
            <person name="Oliveira C."/>
            <person name="Osipova E."/>
            <person name="Leigh N.D."/>
            <person name="Simon A."/>
            <person name="Yun M.H."/>
        </authorList>
    </citation>
    <scope>NUCLEOTIDE SEQUENCE</scope>
    <source>
        <strain evidence="2">20211129_DDA</strain>
        <tissue evidence="2">Liver</tissue>
    </source>
</reference>
<feature type="compositionally biased region" description="Low complexity" evidence="1">
    <location>
        <begin position="34"/>
        <end position="52"/>
    </location>
</feature>
<feature type="region of interest" description="Disordered" evidence="1">
    <location>
        <begin position="166"/>
        <end position="206"/>
    </location>
</feature>